<evidence type="ECO:0000256" key="1">
    <source>
        <dbReference type="SAM" id="MobiDB-lite"/>
    </source>
</evidence>
<dbReference type="Pfam" id="PF07201">
    <property type="entry name" value="HrpJ"/>
    <property type="match status" value="1"/>
</dbReference>
<dbReference type="AlphaFoldDB" id="A0AA40PQ21"/>
<name>A0AA40PQ21_9CHLA</name>
<dbReference type="InterPro" id="IPR010812">
    <property type="entry name" value="HrpJ-like"/>
</dbReference>
<gene>
    <name evidence="4" type="ORF">cpL1_0709</name>
</gene>
<comment type="caution">
    <text evidence="4">The sequence shown here is derived from an EMBL/GenBank/DDBJ whole genome shotgun (WGS) entry which is preliminary data.</text>
</comment>
<protein>
    <submittedName>
        <fullName evidence="4">Type III secretion regulator YopN/LcrE/InvE/MxiC</fullName>
    </submittedName>
</protein>
<feature type="domain" description="Hypersensitivity response secretion-like HrpJ" evidence="2">
    <location>
        <begin position="59"/>
        <end position="225"/>
    </location>
</feature>
<evidence type="ECO:0000259" key="2">
    <source>
        <dbReference type="Pfam" id="PF07201"/>
    </source>
</evidence>
<organism evidence="4 5">
    <name type="scientific">Chlamydia pecorum</name>
    <dbReference type="NCBI Taxonomy" id="85991"/>
    <lineage>
        <taxon>Bacteria</taxon>
        <taxon>Pseudomonadati</taxon>
        <taxon>Chlamydiota</taxon>
        <taxon>Chlamydiia</taxon>
        <taxon>Chlamydiales</taxon>
        <taxon>Chlamydiaceae</taxon>
        <taxon>Chlamydia/Chlamydophila group</taxon>
        <taxon>Chlamydia</taxon>
    </lineage>
</organism>
<dbReference type="GO" id="GO:0009986">
    <property type="term" value="C:cell surface"/>
    <property type="evidence" value="ECO:0007669"/>
    <property type="project" value="InterPro"/>
</dbReference>
<dbReference type="Gene3D" id="1.10.150.630">
    <property type="match status" value="1"/>
</dbReference>
<dbReference type="InterPro" id="IPR013401">
    <property type="entry name" value="T3SS_LcrE"/>
</dbReference>
<evidence type="ECO:0000259" key="3">
    <source>
        <dbReference type="Pfam" id="PF22342"/>
    </source>
</evidence>
<dbReference type="EMBL" id="LFRH01000003">
    <property type="protein sequence ID" value="KTF28674.1"/>
    <property type="molecule type" value="Genomic_DNA"/>
</dbReference>
<accession>A0AA40PQ21</accession>
<evidence type="ECO:0000313" key="5">
    <source>
        <dbReference type="Proteomes" id="UP000054301"/>
    </source>
</evidence>
<reference evidence="4 5" key="1">
    <citation type="submission" date="2015-06" db="EMBL/GenBank/DDBJ databases">
        <title>More than comparative genomics: Whole genome sequencing reveals elusive C. pecorum plasmid and re-evaluates genetic differences and phylogenetic relationships between C. pecorum from pig, cattle, sheep and koala hosts.</title>
        <authorList>
            <person name="Jelocnik M."/>
            <person name="Bachmann N.L."/>
            <person name="Kaltenboeck B."/>
            <person name="Waugh C."/>
            <person name="Woolford L."/>
            <person name="Speight N."/>
            <person name="Gillett A."/>
            <person name="Higgins D."/>
            <person name="Flanagan C."/>
            <person name="Myers G."/>
            <person name="Timms P."/>
            <person name="Polkinghorne A."/>
        </authorList>
    </citation>
    <scope>NUCLEOTIDE SEQUENCE [LARGE SCALE GENOMIC DNA]</scope>
    <source>
        <strain evidence="4 5">L1</strain>
    </source>
</reference>
<dbReference type="GO" id="GO:0030254">
    <property type="term" value="P:protein secretion by the type III secretion system"/>
    <property type="evidence" value="ECO:0007669"/>
    <property type="project" value="InterPro"/>
</dbReference>
<feature type="compositionally biased region" description="Basic and acidic residues" evidence="1">
    <location>
        <begin position="61"/>
        <end position="95"/>
    </location>
</feature>
<sequence>MAAGGTGGLGGSKAVDLSAVQAAQAKADAAEVIASQEGSEMSFIRDVPDSSNPAAATRTKKKEETFKSLESRRKGEAKTDKKTETGDKSGQDLADKYTQGNSEVSGSDLRGIRDQLSDNSSTEDVLNLLASKFNDPALQALALDYLVQTTPSSSADLKEALVQARNTLLQQHGTKVSGGRNVLFASQQYGEALGVPPSSLRDIYNVVTTTNLNCNQLLDLLKGQYSHEEMCKVSSFLLNGMSADLKSEGPSVEPPKLQLLMSEIRNLQAILTSYEFFDSRAPIILDSLKTEGHTISPNVNSRSLADAFQGMINDKFPSSSKMERSLQELVGNETEVQTAVMNLFVTALNNTSARLYASASKRQDLKMMMLNTLDSINRDNEDYPKATDFPKPYPWS</sequence>
<dbReference type="RefSeq" id="WP_058787601.1">
    <property type="nucleotide sequence ID" value="NZ_LFRH01000003.1"/>
</dbReference>
<dbReference type="SUPFAM" id="SSF140591">
    <property type="entry name" value="Type III secretion system domain"/>
    <property type="match status" value="1"/>
</dbReference>
<feature type="region of interest" description="Disordered" evidence="1">
    <location>
        <begin position="25"/>
        <end position="117"/>
    </location>
</feature>
<dbReference type="NCBIfam" id="TIGR02568">
    <property type="entry name" value="LcrE"/>
    <property type="match status" value="1"/>
</dbReference>
<dbReference type="GO" id="GO:0050709">
    <property type="term" value="P:negative regulation of protein secretion"/>
    <property type="evidence" value="ECO:0007669"/>
    <property type="project" value="InterPro"/>
</dbReference>
<proteinExistence type="predicted"/>
<dbReference type="GO" id="GO:0019867">
    <property type="term" value="C:outer membrane"/>
    <property type="evidence" value="ECO:0007669"/>
    <property type="project" value="InterPro"/>
</dbReference>
<dbReference type="InterPro" id="IPR054556">
    <property type="entry name" value="T3SS_CopN_C"/>
</dbReference>
<dbReference type="Pfam" id="PF22342">
    <property type="entry name" value="T3SS_CopN_3rd"/>
    <property type="match status" value="1"/>
</dbReference>
<feature type="domain" description="T3SS low calcium response E C-terminal helical" evidence="3">
    <location>
        <begin position="276"/>
        <end position="374"/>
    </location>
</feature>
<feature type="region of interest" description="Disordered" evidence="1">
    <location>
        <begin position="377"/>
        <end position="396"/>
    </location>
</feature>
<evidence type="ECO:0000313" key="4">
    <source>
        <dbReference type="EMBL" id="KTF28674.1"/>
    </source>
</evidence>
<feature type="compositionally biased region" description="Low complexity" evidence="1">
    <location>
        <begin position="25"/>
        <end position="34"/>
    </location>
</feature>
<dbReference type="Proteomes" id="UP000054301">
    <property type="component" value="Unassembled WGS sequence"/>
</dbReference>